<accession>A0A4R1LCP4</accession>
<keyword evidence="14" id="KW-1185">Reference proteome</keyword>
<dbReference type="NCBIfam" id="TIGR01131">
    <property type="entry name" value="ATP_synt_6_or_A"/>
    <property type="match status" value="1"/>
</dbReference>
<keyword evidence="10 11" id="KW-0066">ATP synthesis</keyword>
<feature type="transmembrane region" description="Helical" evidence="11">
    <location>
        <begin position="213"/>
        <end position="237"/>
    </location>
</feature>
<evidence type="ECO:0000256" key="3">
    <source>
        <dbReference type="ARBA" id="ARBA00022448"/>
    </source>
</evidence>
<comment type="similarity">
    <text evidence="2 11 12">Belongs to the ATPase A chain family.</text>
</comment>
<dbReference type="GO" id="GO:0005886">
    <property type="term" value="C:plasma membrane"/>
    <property type="evidence" value="ECO:0007669"/>
    <property type="project" value="UniProtKB-SubCell"/>
</dbReference>
<dbReference type="InterPro" id="IPR023011">
    <property type="entry name" value="ATP_synth_F0_asu_AS"/>
</dbReference>
<proteinExistence type="inferred from homology"/>
<evidence type="ECO:0000256" key="12">
    <source>
        <dbReference type="RuleBase" id="RU000483"/>
    </source>
</evidence>
<evidence type="ECO:0000256" key="8">
    <source>
        <dbReference type="ARBA" id="ARBA00023065"/>
    </source>
</evidence>
<protein>
    <recommendedName>
        <fullName evidence="11 12">ATP synthase subunit a</fullName>
    </recommendedName>
    <alternativeName>
        <fullName evidence="11">ATP synthase F0 sector subunit a</fullName>
    </alternativeName>
    <alternativeName>
        <fullName evidence="11">F-ATPase subunit 6</fullName>
    </alternativeName>
</protein>
<feature type="transmembrane region" description="Helical" evidence="11">
    <location>
        <begin position="41"/>
        <end position="59"/>
    </location>
</feature>
<feature type="transmembrane region" description="Helical" evidence="11">
    <location>
        <begin position="188"/>
        <end position="206"/>
    </location>
</feature>
<dbReference type="PANTHER" id="PTHR42823:SF3">
    <property type="entry name" value="ATP SYNTHASE SUBUNIT A, CHLOROPLASTIC"/>
    <property type="match status" value="1"/>
</dbReference>
<sequence>MLSLQLALMHLLNQLFGAPVTALLLKLGIHPAHPAAPFDRTVTLELVAMVGLLLFFVLVRATLSVEKPGPAQHLAEMIHGFVSDQGESIIGHGHEPHIAFVTTILLFIVCCNCFGLLPHIDTPTANPVVPLGVALLTFIYYNYHGVRAQGPIGYLKHFMGPIWWIAPLLFPIEIISHLARIMSLTIRLYANMFASDLLTLVFFSMVPIGIPIVFLGLHFAVALIQAYVFMLLAMIYLSQAVSHDH</sequence>
<keyword evidence="3 11" id="KW-0813">Transport</keyword>
<gene>
    <name evidence="11" type="primary">atpB</name>
    <name evidence="13" type="ORF">C7378_0390</name>
</gene>
<evidence type="ECO:0000256" key="9">
    <source>
        <dbReference type="ARBA" id="ARBA00023136"/>
    </source>
</evidence>
<evidence type="ECO:0000313" key="14">
    <source>
        <dbReference type="Proteomes" id="UP000295210"/>
    </source>
</evidence>
<evidence type="ECO:0000256" key="10">
    <source>
        <dbReference type="ARBA" id="ARBA00023310"/>
    </source>
</evidence>
<dbReference type="EMBL" id="SMGK01000001">
    <property type="protein sequence ID" value="TCK75407.1"/>
    <property type="molecule type" value="Genomic_DNA"/>
</dbReference>
<dbReference type="InterPro" id="IPR000568">
    <property type="entry name" value="ATP_synth_F0_asu"/>
</dbReference>
<dbReference type="AlphaFoldDB" id="A0A4R1LCP4"/>
<dbReference type="GO" id="GO:0046933">
    <property type="term" value="F:proton-transporting ATP synthase activity, rotational mechanism"/>
    <property type="evidence" value="ECO:0007669"/>
    <property type="project" value="UniProtKB-UniRule"/>
</dbReference>
<evidence type="ECO:0000256" key="11">
    <source>
        <dbReference type="HAMAP-Rule" id="MF_01393"/>
    </source>
</evidence>
<evidence type="ECO:0000313" key="13">
    <source>
        <dbReference type="EMBL" id="TCK75407.1"/>
    </source>
</evidence>
<dbReference type="InterPro" id="IPR035908">
    <property type="entry name" value="F0_ATP_A_sf"/>
</dbReference>
<keyword evidence="5 11" id="KW-0812">Transmembrane</keyword>
<keyword evidence="11" id="KW-1003">Cell membrane</keyword>
<feature type="transmembrane region" description="Helical" evidence="11">
    <location>
        <begin position="124"/>
        <end position="141"/>
    </location>
</feature>
<dbReference type="Gene3D" id="1.20.120.220">
    <property type="entry name" value="ATP synthase, F0 complex, subunit A"/>
    <property type="match status" value="1"/>
</dbReference>
<evidence type="ECO:0000256" key="2">
    <source>
        <dbReference type="ARBA" id="ARBA00006810"/>
    </source>
</evidence>
<evidence type="ECO:0000256" key="4">
    <source>
        <dbReference type="ARBA" id="ARBA00022547"/>
    </source>
</evidence>
<evidence type="ECO:0000256" key="7">
    <source>
        <dbReference type="ARBA" id="ARBA00022989"/>
    </source>
</evidence>
<dbReference type="HAMAP" id="MF_01393">
    <property type="entry name" value="ATP_synth_a_bact"/>
    <property type="match status" value="1"/>
</dbReference>
<keyword evidence="6 11" id="KW-0375">Hydrogen ion transport</keyword>
<reference evidence="13 14" key="1">
    <citation type="submission" date="2019-03" db="EMBL/GenBank/DDBJ databases">
        <title>Genomic Encyclopedia of Type Strains, Phase IV (KMG-IV): sequencing the most valuable type-strain genomes for metagenomic binning, comparative biology and taxonomic classification.</title>
        <authorList>
            <person name="Goeker M."/>
        </authorList>
    </citation>
    <scope>NUCLEOTIDE SEQUENCE [LARGE SCALE GENOMIC DNA]</scope>
    <source>
        <strain evidence="13 14">DSM 103428</strain>
    </source>
</reference>
<feature type="transmembrane region" description="Helical" evidence="11">
    <location>
        <begin position="98"/>
        <end position="118"/>
    </location>
</feature>
<organism evidence="13 14">
    <name type="scientific">Acidipila rosea</name>
    <dbReference type="NCBI Taxonomy" id="768535"/>
    <lineage>
        <taxon>Bacteria</taxon>
        <taxon>Pseudomonadati</taxon>
        <taxon>Acidobacteriota</taxon>
        <taxon>Terriglobia</taxon>
        <taxon>Terriglobales</taxon>
        <taxon>Acidobacteriaceae</taxon>
        <taxon>Acidipila</taxon>
    </lineage>
</organism>
<dbReference type="InterPro" id="IPR045082">
    <property type="entry name" value="ATP_syn_F0_a_bact/chloroplast"/>
</dbReference>
<feature type="transmembrane region" description="Helical" evidence="11">
    <location>
        <begin position="162"/>
        <end position="182"/>
    </location>
</feature>
<dbReference type="PANTHER" id="PTHR42823">
    <property type="entry name" value="ATP SYNTHASE SUBUNIT A, CHLOROPLASTIC"/>
    <property type="match status" value="1"/>
</dbReference>
<evidence type="ECO:0000256" key="5">
    <source>
        <dbReference type="ARBA" id="ARBA00022692"/>
    </source>
</evidence>
<dbReference type="SUPFAM" id="SSF81336">
    <property type="entry name" value="F1F0 ATP synthase subunit A"/>
    <property type="match status" value="1"/>
</dbReference>
<dbReference type="GO" id="GO:0042777">
    <property type="term" value="P:proton motive force-driven plasma membrane ATP synthesis"/>
    <property type="evidence" value="ECO:0007669"/>
    <property type="project" value="TreeGrafter"/>
</dbReference>
<dbReference type="Pfam" id="PF00119">
    <property type="entry name" value="ATP-synt_A"/>
    <property type="match status" value="1"/>
</dbReference>
<comment type="function">
    <text evidence="11 12">Key component of the proton channel; it plays a direct role in the translocation of protons across the membrane.</text>
</comment>
<keyword evidence="7 11" id="KW-1133">Transmembrane helix</keyword>
<keyword evidence="8 11" id="KW-0406">Ion transport</keyword>
<name>A0A4R1LCP4_9BACT</name>
<comment type="caution">
    <text evidence="13">The sequence shown here is derived from an EMBL/GenBank/DDBJ whole genome shotgun (WGS) entry which is preliminary data.</text>
</comment>
<keyword evidence="9 11" id="KW-0472">Membrane</keyword>
<dbReference type="PRINTS" id="PR00123">
    <property type="entry name" value="ATPASEA"/>
</dbReference>
<dbReference type="GO" id="GO:0045259">
    <property type="term" value="C:proton-transporting ATP synthase complex"/>
    <property type="evidence" value="ECO:0007669"/>
    <property type="project" value="UniProtKB-KW"/>
</dbReference>
<comment type="subcellular location">
    <subcellularLocation>
        <location evidence="11 12">Cell membrane</location>
        <topology evidence="11 12">Multi-pass membrane protein</topology>
    </subcellularLocation>
    <subcellularLocation>
        <location evidence="1">Membrane</location>
        <topology evidence="1">Multi-pass membrane protein</topology>
    </subcellularLocation>
</comment>
<keyword evidence="4 11" id="KW-0138">CF(0)</keyword>
<evidence type="ECO:0000256" key="1">
    <source>
        <dbReference type="ARBA" id="ARBA00004141"/>
    </source>
</evidence>
<dbReference type="PROSITE" id="PS00449">
    <property type="entry name" value="ATPASE_A"/>
    <property type="match status" value="1"/>
</dbReference>
<dbReference type="Proteomes" id="UP000295210">
    <property type="component" value="Unassembled WGS sequence"/>
</dbReference>
<evidence type="ECO:0000256" key="6">
    <source>
        <dbReference type="ARBA" id="ARBA00022781"/>
    </source>
</evidence>
<dbReference type="CDD" id="cd00310">
    <property type="entry name" value="ATP-synt_Fo_a_6"/>
    <property type="match status" value="1"/>
</dbReference>